<dbReference type="Gene3D" id="3.10.450.50">
    <property type="match status" value="1"/>
</dbReference>
<evidence type="ECO:0000313" key="2">
    <source>
        <dbReference type="Proteomes" id="UP000002745"/>
    </source>
</evidence>
<organism evidence="1 2">
    <name type="scientific">Hirschia baltica (strain ATCC 49814 / DSM 5838 / IFAM 1418)</name>
    <dbReference type="NCBI Taxonomy" id="582402"/>
    <lineage>
        <taxon>Bacteria</taxon>
        <taxon>Pseudomonadati</taxon>
        <taxon>Pseudomonadota</taxon>
        <taxon>Alphaproteobacteria</taxon>
        <taxon>Hyphomonadales</taxon>
        <taxon>Hyphomonadaceae</taxon>
        <taxon>Hirschia</taxon>
    </lineage>
</organism>
<gene>
    <name evidence="1" type="ordered locus">Hbal_1039</name>
</gene>
<keyword evidence="2" id="KW-1185">Reference proteome</keyword>
<reference evidence="2" key="1">
    <citation type="journal article" date="2011" name="J. Bacteriol.">
        <title>Genome sequences of eight morphologically diverse alphaproteobacteria.</title>
        <authorList>
            <consortium name="US DOE Joint Genome Institute"/>
            <person name="Brown P.J."/>
            <person name="Kysela D.T."/>
            <person name="Buechlein A."/>
            <person name="Hemmerich C."/>
            <person name="Brun Y.V."/>
        </authorList>
    </citation>
    <scope>NUCLEOTIDE SEQUENCE [LARGE SCALE GENOMIC DNA]</scope>
    <source>
        <strain evidence="2">ATCC 49814 / DSM 5838 / IFAM 1418</strain>
    </source>
</reference>
<dbReference type="InterPro" id="IPR039437">
    <property type="entry name" value="FrzH/put_lumazine-bd"/>
</dbReference>
<dbReference type="HOGENOM" id="CLU_136595_0_1_5"/>
<dbReference type="Pfam" id="PF12893">
    <property type="entry name" value="Lumazine_bd_2"/>
    <property type="match status" value="1"/>
</dbReference>
<evidence type="ECO:0000313" key="1">
    <source>
        <dbReference type="EMBL" id="ACT58733.1"/>
    </source>
</evidence>
<evidence type="ECO:0008006" key="3">
    <source>
        <dbReference type="Google" id="ProtNLM"/>
    </source>
</evidence>
<dbReference type="InterPro" id="IPR032710">
    <property type="entry name" value="NTF2-like_dom_sf"/>
</dbReference>
<dbReference type="STRING" id="582402.Hbal_1039"/>
<protein>
    <recommendedName>
        <fullName evidence="3">Nuclear transport factor 2 family protein</fullName>
    </recommendedName>
</protein>
<dbReference type="eggNOG" id="ENOG5032SVH">
    <property type="taxonomic scope" value="Bacteria"/>
</dbReference>
<name>C6XRA1_HIRBI</name>
<dbReference type="SUPFAM" id="SSF54427">
    <property type="entry name" value="NTF2-like"/>
    <property type="match status" value="1"/>
</dbReference>
<dbReference type="EMBL" id="CP001678">
    <property type="protein sequence ID" value="ACT58733.1"/>
    <property type="molecule type" value="Genomic_DNA"/>
</dbReference>
<dbReference type="AlphaFoldDB" id="C6XRA1"/>
<dbReference type="Proteomes" id="UP000002745">
    <property type="component" value="Chromosome"/>
</dbReference>
<accession>C6XRA1</accession>
<dbReference type="KEGG" id="hba:Hbal_1039"/>
<dbReference type="RefSeq" id="WP_015826883.1">
    <property type="nucleotide sequence ID" value="NC_012982.1"/>
</dbReference>
<proteinExistence type="predicted"/>
<sequence>MSNFAAIEKVLLDYFDMLYFCDVEILDRVFHPQALYATADEKPALFRSKDEYRSVIATRQSPASRHEIRKDKIEKIELAGENTAFVRARCSIGQRDFIDFLTFIYTDGEWQIISKVFHFTDRKAI</sequence>